<keyword evidence="1" id="KW-0812">Transmembrane</keyword>
<name>A0A150XB51_9BACT</name>
<feature type="transmembrane region" description="Helical" evidence="1">
    <location>
        <begin position="453"/>
        <end position="470"/>
    </location>
</feature>
<protein>
    <recommendedName>
        <fullName evidence="4">Glycosyltransferase RgtA/B/C/D-like domain-containing protein</fullName>
    </recommendedName>
</protein>
<evidence type="ECO:0000256" key="1">
    <source>
        <dbReference type="SAM" id="Phobius"/>
    </source>
</evidence>
<feature type="transmembrane region" description="Helical" evidence="1">
    <location>
        <begin position="207"/>
        <end position="228"/>
    </location>
</feature>
<evidence type="ECO:0000313" key="2">
    <source>
        <dbReference type="EMBL" id="KYG75947.1"/>
    </source>
</evidence>
<feature type="transmembrane region" description="Helical" evidence="1">
    <location>
        <begin position="180"/>
        <end position="200"/>
    </location>
</feature>
<comment type="caution">
    <text evidence="2">The sequence shown here is derived from an EMBL/GenBank/DDBJ whole genome shotgun (WGS) entry which is preliminary data.</text>
</comment>
<keyword evidence="1" id="KW-1133">Transmembrane helix</keyword>
<keyword evidence="1" id="KW-0472">Membrane</keyword>
<feature type="transmembrane region" description="Helical" evidence="1">
    <location>
        <begin position="335"/>
        <end position="356"/>
    </location>
</feature>
<gene>
    <name evidence="2" type="ORF">AWW68_08955</name>
</gene>
<feature type="transmembrane region" description="Helical" evidence="1">
    <location>
        <begin position="47"/>
        <end position="64"/>
    </location>
</feature>
<dbReference type="EMBL" id="LRPC01000012">
    <property type="protein sequence ID" value="KYG75947.1"/>
    <property type="molecule type" value="Genomic_DNA"/>
</dbReference>
<feature type="transmembrane region" description="Helical" evidence="1">
    <location>
        <begin position="393"/>
        <end position="411"/>
    </location>
</feature>
<evidence type="ECO:0008006" key="4">
    <source>
        <dbReference type="Google" id="ProtNLM"/>
    </source>
</evidence>
<reference evidence="2 3" key="1">
    <citation type="submission" date="2016-01" db="EMBL/GenBank/DDBJ databases">
        <title>Genome sequencing of Roseivirga spongicola UST030701-084.</title>
        <authorList>
            <person name="Selvaratnam C."/>
            <person name="Thevarajoo S."/>
            <person name="Goh K.M."/>
            <person name="Ee R."/>
            <person name="Chan K.-G."/>
            <person name="Chong C.S."/>
        </authorList>
    </citation>
    <scope>NUCLEOTIDE SEQUENCE [LARGE SCALE GENOMIC DNA]</scope>
    <source>
        <strain evidence="2 3">UST030701-084</strain>
    </source>
</reference>
<feature type="transmembrane region" description="Helical" evidence="1">
    <location>
        <begin position="134"/>
        <end position="153"/>
    </location>
</feature>
<dbReference type="STRING" id="333140.AWW68_08955"/>
<dbReference type="Proteomes" id="UP000075606">
    <property type="component" value="Unassembled WGS sequence"/>
</dbReference>
<feature type="transmembrane region" description="Helical" evidence="1">
    <location>
        <begin position="70"/>
        <end position="92"/>
    </location>
</feature>
<proteinExistence type="predicted"/>
<organism evidence="2 3">
    <name type="scientific">Roseivirga spongicola</name>
    <dbReference type="NCBI Taxonomy" id="333140"/>
    <lineage>
        <taxon>Bacteria</taxon>
        <taxon>Pseudomonadati</taxon>
        <taxon>Bacteroidota</taxon>
        <taxon>Cytophagia</taxon>
        <taxon>Cytophagales</taxon>
        <taxon>Roseivirgaceae</taxon>
        <taxon>Roseivirga</taxon>
    </lineage>
</organism>
<feature type="transmembrane region" description="Helical" evidence="1">
    <location>
        <begin position="294"/>
        <end position="323"/>
    </location>
</feature>
<sequence>MNIPYTDTIFLGIIRMLLWILFLYVLKRLFFKGKPSQNQVKTMGNLWAFYGSIVLVVIYLLVQFNSYDLLTVMALMFVFLVMRLVGFENLRFKGESWVRKRRTILLNVIENVEDKDPIIDVRKSEASKRFSVKTGFYVATAASIVAVAARFYLMQYDNYQLSTAWFQELNILKALEDQEWFGSNLVLTGQYAFMSFYGLITGISTEMALESFALFQVFILCFVIFWFIDAMTNSLVTIPLLGTLAFALFFNLAPTNMAQITHSKSTFMAMSFLLPAIIFIRKPWKLYKERPNGYFFGMVCIFAAIALIDLYTLVILLPPFFLVSLPFTRKRYIKYYFKALGAYVLSSSLVLLSYAYSAYEKGIDYGLFIRSNLLSVSASTTTVNMALDYDSTVFAFQVLSLVAVIVMFFLYRNNSRKWVSPMVFIIYVNALVLWGKTGFIYFDNDLLNEISPMLLACSLSFVFYIAYYFLNSKVIRVEISDAVSAPLIFILFFALAYFTQQPLLQRTQKRGTLSKNILEAYEKVKDNYIPYGYAVVNANNLIPISRGSHHFISYNDFVENYPERDSVYFQYKDDKDFLVRNTEYILPNSLLIFIYENVSSEFAAKVRVSKETNKNVLIEIDRLRKKGREVRLFYKKDNLRVYEIVNNPGEAKIDELL</sequence>
<feature type="transmembrane region" description="Helical" evidence="1">
    <location>
        <begin position="265"/>
        <end position="282"/>
    </location>
</feature>
<evidence type="ECO:0000313" key="3">
    <source>
        <dbReference type="Proteomes" id="UP000075606"/>
    </source>
</evidence>
<feature type="transmembrane region" description="Helical" evidence="1">
    <location>
        <begin position="423"/>
        <end position="441"/>
    </location>
</feature>
<keyword evidence="3" id="KW-1185">Reference proteome</keyword>
<dbReference type="AlphaFoldDB" id="A0A150XB51"/>
<dbReference type="RefSeq" id="WP_068220143.1">
    <property type="nucleotide sequence ID" value="NZ_LRPC01000012.1"/>
</dbReference>
<accession>A0A150XB51</accession>
<feature type="transmembrane region" description="Helical" evidence="1">
    <location>
        <begin position="482"/>
        <end position="499"/>
    </location>
</feature>
<dbReference type="OrthoDB" id="1522258at2"/>
<feature type="transmembrane region" description="Helical" evidence="1">
    <location>
        <begin position="6"/>
        <end position="26"/>
    </location>
</feature>
<feature type="transmembrane region" description="Helical" evidence="1">
    <location>
        <begin position="234"/>
        <end position="253"/>
    </location>
</feature>